<feature type="compositionally biased region" description="Basic residues" evidence="1">
    <location>
        <begin position="1"/>
        <end position="13"/>
    </location>
</feature>
<keyword evidence="4" id="KW-1185">Reference proteome</keyword>
<comment type="caution">
    <text evidence="3">The sequence shown here is derived from an EMBL/GenBank/DDBJ whole genome shotgun (WGS) entry which is preliminary data.</text>
</comment>
<evidence type="ECO:0000256" key="1">
    <source>
        <dbReference type="SAM" id="MobiDB-lite"/>
    </source>
</evidence>
<keyword evidence="2" id="KW-1133">Transmembrane helix</keyword>
<gene>
    <name evidence="3" type="ORF">BaRGS_00032058</name>
</gene>
<feature type="region of interest" description="Disordered" evidence="1">
    <location>
        <begin position="1"/>
        <end position="71"/>
    </location>
</feature>
<reference evidence="3 4" key="1">
    <citation type="journal article" date="2023" name="Sci. Data">
        <title>Genome assembly of the Korean intertidal mud-creeper Batillaria attramentaria.</title>
        <authorList>
            <person name="Patra A.K."/>
            <person name="Ho P.T."/>
            <person name="Jun S."/>
            <person name="Lee S.J."/>
            <person name="Kim Y."/>
            <person name="Won Y.J."/>
        </authorList>
    </citation>
    <scope>NUCLEOTIDE SEQUENCE [LARGE SCALE GENOMIC DNA]</scope>
    <source>
        <strain evidence="3">Wonlab-2016</strain>
    </source>
</reference>
<dbReference type="AlphaFoldDB" id="A0ABD0JNQ8"/>
<feature type="compositionally biased region" description="Polar residues" evidence="1">
    <location>
        <begin position="21"/>
        <end position="32"/>
    </location>
</feature>
<feature type="compositionally biased region" description="Low complexity" evidence="1">
    <location>
        <begin position="48"/>
        <end position="67"/>
    </location>
</feature>
<keyword evidence="2" id="KW-0812">Transmembrane</keyword>
<sequence length="159" mass="16800">MTQHRKPPRQLKKRAADGDVSTLSTDPTNTDATPDETAETSTGNDFVTTAGDYTASTDATGTATTSTPQLTSPCCQACQRGSTGSWNQSVTQVQDEIARLQKELTLDKTNLSATVRRKTSAEDSRPSAQATGLVGVVLMATVAGLIIVLDLRAWVSGRV</sequence>
<dbReference type="EMBL" id="JACVVK020000369">
    <property type="protein sequence ID" value="KAK7476660.1"/>
    <property type="molecule type" value="Genomic_DNA"/>
</dbReference>
<evidence type="ECO:0000256" key="2">
    <source>
        <dbReference type="SAM" id="Phobius"/>
    </source>
</evidence>
<organism evidence="3 4">
    <name type="scientific">Batillaria attramentaria</name>
    <dbReference type="NCBI Taxonomy" id="370345"/>
    <lineage>
        <taxon>Eukaryota</taxon>
        <taxon>Metazoa</taxon>
        <taxon>Spiralia</taxon>
        <taxon>Lophotrochozoa</taxon>
        <taxon>Mollusca</taxon>
        <taxon>Gastropoda</taxon>
        <taxon>Caenogastropoda</taxon>
        <taxon>Sorbeoconcha</taxon>
        <taxon>Cerithioidea</taxon>
        <taxon>Batillariidae</taxon>
        <taxon>Batillaria</taxon>
    </lineage>
</organism>
<protein>
    <submittedName>
        <fullName evidence="3">Uncharacterized protein</fullName>
    </submittedName>
</protein>
<evidence type="ECO:0000313" key="3">
    <source>
        <dbReference type="EMBL" id="KAK7476660.1"/>
    </source>
</evidence>
<name>A0ABD0JNQ8_9CAEN</name>
<feature type="transmembrane region" description="Helical" evidence="2">
    <location>
        <begin position="133"/>
        <end position="155"/>
    </location>
</feature>
<evidence type="ECO:0000313" key="4">
    <source>
        <dbReference type="Proteomes" id="UP001519460"/>
    </source>
</evidence>
<dbReference type="Proteomes" id="UP001519460">
    <property type="component" value="Unassembled WGS sequence"/>
</dbReference>
<proteinExistence type="predicted"/>
<keyword evidence="2" id="KW-0472">Membrane</keyword>
<accession>A0ABD0JNQ8</accession>